<dbReference type="PROSITE" id="PS51257">
    <property type="entry name" value="PROKAR_LIPOPROTEIN"/>
    <property type="match status" value="1"/>
</dbReference>
<sequence>MRPPHLAVVLTALVLLAGCGGVFDGDANAPASSTPANVPTDDPMADPPAGLDADGITDSFALVDTHDRAVANTSYTVRGRQTVTATNGTRLGNLTTVSRVSADHERARTRLSLDGTPPSYAANVLTIESWATGEQFYEERTGENGTTYFGGQQWLGGTVSPAATLRPYYTNAESASTVSEDGRIRLRIDATPGDLYVAGWPVDVTEARVNVTMTDEGRLVDYRIEHDGTLADTDTAVRGVYTARFTDIGETSVEPPEWLDEARNGTARPEGRNPPVQVE</sequence>
<accession>A0ABD5RRW4</accession>
<feature type="region of interest" description="Disordered" evidence="1">
    <location>
        <begin position="252"/>
        <end position="279"/>
    </location>
</feature>
<protein>
    <recommendedName>
        <fullName evidence="4">Lipoprotein</fullName>
    </recommendedName>
</protein>
<dbReference type="EMBL" id="JBHSQH010000001">
    <property type="protein sequence ID" value="MFC5973278.1"/>
    <property type="molecule type" value="Genomic_DNA"/>
</dbReference>
<evidence type="ECO:0008006" key="4">
    <source>
        <dbReference type="Google" id="ProtNLM"/>
    </source>
</evidence>
<gene>
    <name evidence="2" type="ORF">ACFPYI_18260</name>
</gene>
<evidence type="ECO:0000313" key="2">
    <source>
        <dbReference type="EMBL" id="MFC5973278.1"/>
    </source>
</evidence>
<comment type="caution">
    <text evidence="2">The sequence shown here is derived from an EMBL/GenBank/DDBJ whole genome shotgun (WGS) entry which is preliminary data.</text>
</comment>
<name>A0ABD5RRW4_9EURY</name>
<proteinExistence type="predicted"/>
<keyword evidence="3" id="KW-1185">Reference proteome</keyword>
<dbReference type="Pfam" id="PF24381">
    <property type="entry name" value="DUF7537"/>
    <property type="match status" value="1"/>
</dbReference>
<evidence type="ECO:0000256" key="1">
    <source>
        <dbReference type="SAM" id="MobiDB-lite"/>
    </source>
</evidence>
<evidence type="ECO:0000313" key="3">
    <source>
        <dbReference type="Proteomes" id="UP001596099"/>
    </source>
</evidence>
<dbReference type="AlphaFoldDB" id="A0ABD5RRW4"/>
<dbReference type="RefSeq" id="WP_247417628.1">
    <property type="nucleotide sequence ID" value="NZ_JALLGW010000001.1"/>
</dbReference>
<dbReference type="Proteomes" id="UP001596099">
    <property type="component" value="Unassembled WGS sequence"/>
</dbReference>
<reference evidence="2 3" key="1">
    <citation type="journal article" date="2019" name="Int. J. Syst. Evol. Microbiol.">
        <title>The Global Catalogue of Microorganisms (GCM) 10K type strain sequencing project: providing services to taxonomists for standard genome sequencing and annotation.</title>
        <authorList>
            <consortium name="The Broad Institute Genomics Platform"/>
            <consortium name="The Broad Institute Genome Sequencing Center for Infectious Disease"/>
            <person name="Wu L."/>
            <person name="Ma J."/>
        </authorList>
    </citation>
    <scope>NUCLEOTIDE SEQUENCE [LARGE SCALE GENOMIC DNA]</scope>
    <source>
        <strain evidence="2 3">CGMCC 1.12543</strain>
    </source>
</reference>
<organism evidence="2 3">
    <name type="scientific">Halomarina salina</name>
    <dbReference type="NCBI Taxonomy" id="1872699"/>
    <lineage>
        <taxon>Archaea</taxon>
        <taxon>Methanobacteriati</taxon>
        <taxon>Methanobacteriota</taxon>
        <taxon>Stenosarchaea group</taxon>
        <taxon>Halobacteria</taxon>
        <taxon>Halobacteriales</taxon>
        <taxon>Natronomonadaceae</taxon>
        <taxon>Halomarina</taxon>
    </lineage>
</organism>
<dbReference type="InterPro" id="IPR055959">
    <property type="entry name" value="DUF7537"/>
</dbReference>
<feature type="region of interest" description="Disordered" evidence="1">
    <location>
        <begin position="30"/>
        <end position="51"/>
    </location>
</feature>